<dbReference type="EMBL" id="CAXAMN010002681">
    <property type="protein sequence ID" value="CAK9000800.1"/>
    <property type="molecule type" value="Genomic_DNA"/>
</dbReference>
<reference evidence="2 3" key="1">
    <citation type="submission" date="2024-02" db="EMBL/GenBank/DDBJ databases">
        <authorList>
            <person name="Chen Y."/>
            <person name="Shah S."/>
            <person name="Dougan E. K."/>
            <person name="Thang M."/>
            <person name="Chan C."/>
        </authorList>
    </citation>
    <scope>NUCLEOTIDE SEQUENCE [LARGE SCALE GENOMIC DNA]</scope>
</reference>
<dbReference type="Proteomes" id="UP001642484">
    <property type="component" value="Unassembled WGS sequence"/>
</dbReference>
<name>A0ABP0IDW9_9DINO</name>
<gene>
    <name evidence="2" type="ORF">CCMP2556_LOCUS6214</name>
</gene>
<evidence type="ECO:0000256" key="1">
    <source>
        <dbReference type="SAM" id="MobiDB-lite"/>
    </source>
</evidence>
<feature type="region of interest" description="Disordered" evidence="1">
    <location>
        <begin position="1"/>
        <end position="20"/>
    </location>
</feature>
<keyword evidence="3" id="KW-1185">Reference proteome</keyword>
<comment type="caution">
    <text evidence="2">The sequence shown here is derived from an EMBL/GenBank/DDBJ whole genome shotgun (WGS) entry which is preliminary data.</text>
</comment>
<protein>
    <submittedName>
        <fullName evidence="2">Uncharacterized protein</fullName>
    </submittedName>
</protein>
<sequence>MFEAKSSCLEPARKGSRTGIPSNPATVLANLHHIPECNYWKAMLELLARFCEGPSRSLERDLALYNRYMRRRSLCEGEKKITMRDAEVDRVCPTYVSWCPGSRLELVEEALKRDMTMTRSIELSLSVLGSFLPSN</sequence>
<organism evidence="2 3">
    <name type="scientific">Durusdinium trenchii</name>
    <dbReference type="NCBI Taxonomy" id="1381693"/>
    <lineage>
        <taxon>Eukaryota</taxon>
        <taxon>Sar</taxon>
        <taxon>Alveolata</taxon>
        <taxon>Dinophyceae</taxon>
        <taxon>Suessiales</taxon>
        <taxon>Symbiodiniaceae</taxon>
        <taxon>Durusdinium</taxon>
    </lineage>
</organism>
<evidence type="ECO:0000313" key="3">
    <source>
        <dbReference type="Proteomes" id="UP001642484"/>
    </source>
</evidence>
<evidence type="ECO:0000313" key="2">
    <source>
        <dbReference type="EMBL" id="CAK9000800.1"/>
    </source>
</evidence>
<accession>A0ABP0IDW9</accession>
<proteinExistence type="predicted"/>